<dbReference type="EC" id="5.5.1.2" evidence="2"/>
<dbReference type="InterPro" id="IPR008948">
    <property type="entry name" value="L-Aspartase-like"/>
</dbReference>
<dbReference type="NCBIfam" id="TIGR02426">
    <property type="entry name" value="protocat_pcaB"/>
    <property type="match status" value="1"/>
</dbReference>
<evidence type="ECO:0000259" key="3">
    <source>
        <dbReference type="Pfam" id="PF00206"/>
    </source>
</evidence>
<keyword evidence="4" id="KW-0413">Isomerase</keyword>
<comment type="similarity">
    <text evidence="1">Belongs to the class-II fumarase/aspartase family.</text>
</comment>
<dbReference type="AlphaFoldDB" id="A0A2P7B3M9"/>
<dbReference type="Pfam" id="PF00206">
    <property type="entry name" value="Lyase_1"/>
    <property type="match status" value="1"/>
</dbReference>
<dbReference type="Gene3D" id="1.20.200.10">
    <property type="entry name" value="Fumarase/aspartase (Central domain)"/>
    <property type="match status" value="1"/>
</dbReference>
<evidence type="ECO:0000313" key="5">
    <source>
        <dbReference type="Proteomes" id="UP000241764"/>
    </source>
</evidence>
<evidence type="ECO:0000256" key="1">
    <source>
        <dbReference type="ARBA" id="ARBA00034772"/>
    </source>
</evidence>
<dbReference type="EMBL" id="PGGM01000014">
    <property type="protein sequence ID" value="PSH61058.1"/>
    <property type="molecule type" value="Genomic_DNA"/>
</dbReference>
<dbReference type="OrthoDB" id="9768878at2"/>
<feature type="domain" description="Fumarate lyase N-terminal" evidence="3">
    <location>
        <begin position="36"/>
        <end position="291"/>
    </location>
</feature>
<protein>
    <recommendedName>
        <fullName evidence="2">3-carboxy-cis,cis-muconate cycloisomerase</fullName>
        <ecNumber evidence="2">5.5.1.2</ecNumber>
    </recommendedName>
</protein>
<keyword evidence="5" id="KW-1185">Reference proteome</keyword>
<name>A0A2P7B3M9_9HYPH</name>
<dbReference type="InterPro" id="IPR000362">
    <property type="entry name" value="Fumarate_lyase_fam"/>
</dbReference>
<dbReference type="InterPro" id="IPR012789">
    <property type="entry name" value="Protocat_PcaB-like"/>
</dbReference>
<dbReference type="GO" id="GO:0019619">
    <property type="term" value="P:3,4-dihydroxybenzoate catabolic process"/>
    <property type="evidence" value="ECO:0007669"/>
    <property type="project" value="InterPro"/>
</dbReference>
<accession>A0A2P7B3M9</accession>
<dbReference type="GO" id="GO:0047472">
    <property type="term" value="F:3-carboxy-cis,cis-muconate cycloisomerase activity"/>
    <property type="evidence" value="ECO:0007669"/>
    <property type="project" value="UniProtKB-UniRule"/>
</dbReference>
<reference evidence="5" key="1">
    <citation type="submission" date="2017-11" db="EMBL/GenBank/DDBJ databases">
        <authorList>
            <person name="Kuznetsova I."/>
            <person name="Sazanova A."/>
            <person name="Chirak E."/>
            <person name="Safronova V."/>
            <person name="Willems A."/>
        </authorList>
    </citation>
    <scope>NUCLEOTIDE SEQUENCE [LARGE SCALE GENOMIC DNA]</scope>
    <source>
        <strain evidence="5">CCBAU 03422</strain>
    </source>
</reference>
<evidence type="ECO:0000256" key="2">
    <source>
        <dbReference type="NCBIfam" id="TIGR02426"/>
    </source>
</evidence>
<dbReference type="PRINTS" id="PR00149">
    <property type="entry name" value="FUMRATELYASE"/>
</dbReference>
<dbReference type="NCBIfam" id="NF004631">
    <property type="entry name" value="PRK05975.1"/>
    <property type="match status" value="1"/>
</dbReference>
<dbReference type="Proteomes" id="UP000241764">
    <property type="component" value="Unassembled WGS sequence"/>
</dbReference>
<evidence type="ECO:0000313" key="4">
    <source>
        <dbReference type="EMBL" id="PSH61058.1"/>
    </source>
</evidence>
<dbReference type="InterPro" id="IPR022761">
    <property type="entry name" value="Fumarate_lyase_N"/>
</dbReference>
<dbReference type="RefSeq" id="WP_106666579.1">
    <property type="nucleotide sequence ID" value="NZ_PGGM01000014.1"/>
</dbReference>
<proteinExistence type="inferred from homology"/>
<sequence length="356" mass="38390">MSISPFDHPFLSGLIGDDEAARWFSAENDVIAMLSFESALAEAQASEKIIENSAAEAIKLACSTFSPDVAALRAAVALDGVVVPELIRQLHETVPHEHRAALHFGATSQDVIDTSLMIRLKPVLRHIDAGMSDILVELDRLDNAFGDSGLTGYTRMQAAIEITVHDRIEAWRGPLLRNCQKLNVLKQDFPVVQFGGAAGTLDKLRDKGPAVRKRMADILGLKDVPQWQNQRDIVAQFTDFLSQISGSLGKIGQDIALLAQAGNEISLSGGGKSSAMPHKHNPVLAELLVALARFNATQVSAMHHALIHEQERSGAAWTLEWMILPGMVTATVASVRTAASLLGSVMKIGLDITTKT</sequence>
<organism evidence="4 5">
    <name type="scientific">Phyllobacterium sophorae</name>
    <dbReference type="NCBI Taxonomy" id="1520277"/>
    <lineage>
        <taxon>Bacteria</taxon>
        <taxon>Pseudomonadati</taxon>
        <taxon>Pseudomonadota</taxon>
        <taxon>Alphaproteobacteria</taxon>
        <taxon>Hyphomicrobiales</taxon>
        <taxon>Phyllobacteriaceae</taxon>
        <taxon>Phyllobacterium</taxon>
    </lineage>
</organism>
<comment type="caution">
    <text evidence="4">The sequence shown here is derived from an EMBL/GenBank/DDBJ whole genome shotgun (WGS) entry which is preliminary data.</text>
</comment>
<dbReference type="SUPFAM" id="SSF48557">
    <property type="entry name" value="L-aspartase-like"/>
    <property type="match status" value="1"/>
</dbReference>
<gene>
    <name evidence="4" type="ORF">CU103_24150</name>
</gene>
<dbReference type="PANTHER" id="PTHR43172">
    <property type="entry name" value="ADENYLOSUCCINATE LYASE"/>
    <property type="match status" value="1"/>
</dbReference>
<dbReference type="PRINTS" id="PR00145">
    <property type="entry name" value="ARGSUCLYASE"/>
</dbReference>
<dbReference type="PANTHER" id="PTHR43172:SF2">
    <property type="entry name" value="ADENYLOSUCCINATE LYASE C-TERMINAL DOMAIN-CONTAINING PROTEIN"/>
    <property type="match status" value="1"/>
</dbReference>